<dbReference type="InterPro" id="IPR004130">
    <property type="entry name" value="Gpn"/>
</dbReference>
<dbReference type="InterPro" id="IPR027417">
    <property type="entry name" value="P-loop_NTPase"/>
</dbReference>
<dbReference type="GO" id="GO:0005525">
    <property type="term" value="F:GTP binding"/>
    <property type="evidence" value="ECO:0007669"/>
    <property type="project" value="UniProtKB-KW"/>
</dbReference>
<keyword evidence="3" id="KW-0378">Hydrolase</keyword>
<accession>A0A816RAW7</accession>
<comment type="similarity">
    <text evidence="1">Belongs to the GPN-loop GTPase family.</text>
</comment>
<organism evidence="5">
    <name type="scientific">Brassica napus</name>
    <name type="common">Rape</name>
    <dbReference type="NCBI Taxonomy" id="3708"/>
    <lineage>
        <taxon>Eukaryota</taxon>
        <taxon>Viridiplantae</taxon>
        <taxon>Streptophyta</taxon>
        <taxon>Embryophyta</taxon>
        <taxon>Tracheophyta</taxon>
        <taxon>Spermatophyta</taxon>
        <taxon>Magnoliopsida</taxon>
        <taxon>eudicotyledons</taxon>
        <taxon>Gunneridae</taxon>
        <taxon>Pentapetalae</taxon>
        <taxon>rosids</taxon>
        <taxon>malvids</taxon>
        <taxon>Brassicales</taxon>
        <taxon>Brassicaceae</taxon>
        <taxon>Brassiceae</taxon>
        <taxon>Brassica</taxon>
    </lineage>
</organism>
<evidence type="ECO:0000256" key="3">
    <source>
        <dbReference type="ARBA" id="ARBA00022801"/>
    </source>
</evidence>
<evidence type="ECO:0000256" key="4">
    <source>
        <dbReference type="ARBA" id="ARBA00023134"/>
    </source>
</evidence>
<dbReference type="GO" id="GO:0016787">
    <property type="term" value="F:hydrolase activity"/>
    <property type="evidence" value="ECO:0007669"/>
    <property type="project" value="UniProtKB-KW"/>
</dbReference>
<dbReference type="Pfam" id="PF03029">
    <property type="entry name" value="ATP_bind_1"/>
    <property type="match status" value="1"/>
</dbReference>
<feature type="non-terminal residue" evidence="5">
    <location>
        <position position="1"/>
    </location>
</feature>
<name>A0A816RAW7_BRANA</name>
<evidence type="ECO:0000256" key="1">
    <source>
        <dbReference type="ARBA" id="ARBA00005290"/>
    </source>
</evidence>
<dbReference type="EMBL" id="HG994365">
    <property type="protein sequence ID" value="CAF2072825.1"/>
    <property type="molecule type" value="Genomic_DNA"/>
</dbReference>
<dbReference type="Proteomes" id="UP001295469">
    <property type="component" value="Chromosome C01"/>
</dbReference>
<evidence type="ECO:0000313" key="5">
    <source>
        <dbReference type="EMBL" id="CAF2072825.1"/>
    </source>
</evidence>
<keyword evidence="4" id="KW-0342">GTP-binding</keyword>
<sequence length="55" mass="6450">VLCKNFPSEFVSYFHYHIRELVSLEDVMEEVGLGPNGALMYCMDLHDWVDEELDN</sequence>
<keyword evidence="2" id="KW-0547">Nucleotide-binding</keyword>
<reference evidence="5" key="1">
    <citation type="submission" date="2021-01" db="EMBL/GenBank/DDBJ databases">
        <authorList>
            <consortium name="Genoscope - CEA"/>
            <person name="William W."/>
        </authorList>
    </citation>
    <scope>NUCLEOTIDE SEQUENCE</scope>
</reference>
<protein>
    <submittedName>
        <fullName evidence="5">(rape) hypothetical protein</fullName>
    </submittedName>
</protein>
<dbReference type="Gene3D" id="3.40.50.300">
    <property type="entry name" value="P-loop containing nucleotide triphosphate hydrolases"/>
    <property type="match status" value="1"/>
</dbReference>
<proteinExistence type="inferred from homology"/>
<dbReference type="AlphaFoldDB" id="A0A816RAW7"/>
<feature type="non-terminal residue" evidence="5">
    <location>
        <position position="55"/>
    </location>
</feature>
<gene>
    <name evidence="5" type="ORF">DARMORV10_C01P25920.1</name>
</gene>
<evidence type="ECO:0000256" key="2">
    <source>
        <dbReference type="ARBA" id="ARBA00022741"/>
    </source>
</evidence>